<dbReference type="Pfam" id="PF02706">
    <property type="entry name" value="Wzz"/>
    <property type="match status" value="1"/>
</dbReference>
<proteinExistence type="inferred from homology"/>
<comment type="similarity">
    <text evidence="9">Belongs to the WzzB/Cld/Rol family.</text>
</comment>
<gene>
    <name evidence="14" type="ORF">BK796_00635</name>
</gene>
<dbReference type="Gene3D" id="3.30.1890.10">
    <property type="entry name" value="FepE-like"/>
    <property type="match status" value="1"/>
</dbReference>
<dbReference type="PANTHER" id="PTHR32309:SF29">
    <property type="entry name" value="CHAIN LENGTH DETERMINANT PROTEIN"/>
    <property type="match status" value="1"/>
</dbReference>
<dbReference type="Proteomes" id="UP000219642">
    <property type="component" value="Unassembled WGS sequence"/>
</dbReference>
<feature type="transmembrane region" description="Helical" evidence="12">
    <location>
        <begin position="296"/>
        <end position="315"/>
    </location>
</feature>
<evidence type="ECO:0000256" key="1">
    <source>
        <dbReference type="ARBA" id="ARBA00004429"/>
    </source>
</evidence>
<feature type="transmembrane region" description="Helical" evidence="12">
    <location>
        <begin position="33"/>
        <end position="52"/>
    </location>
</feature>
<evidence type="ECO:0000256" key="2">
    <source>
        <dbReference type="ARBA" id="ARBA00004756"/>
    </source>
</evidence>
<dbReference type="PANTHER" id="PTHR32309">
    <property type="entry name" value="TYROSINE-PROTEIN KINASE"/>
    <property type="match status" value="1"/>
</dbReference>
<sequence length="327" mass="36307">MTYEKQSLPARQSYDSEQIDLLDVLSQVWRGKWIVALFILFAVIVAGVYVSIAKEKWTSTAVISAPDAGQIAGYSNAMSVIINDPRFDITDIQQRVIGRFNAAFSALAEALKNQEKPEELTISAAVQGQALPLKLAYVGASAQDAQRKLAEYIEKVDQQIARELVDDLKTNIKSQTTNLVASLATQEKVAQEQKNLRIKQIIQALSVAKESGVKSPQVQQTENVSQDTMFLLGSTALESMVKNESSRPLIFSDDYYKTRQNLLDIQSIVVKPQNIHAYRYVMKPTLPIRRDSPRKAITLVLAILLGGILGSGFVLTRNAFRNYQSKA</sequence>
<dbReference type="InterPro" id="IPR003856">
    <property type="entry name" value="LPS_length_determ_N"/>
</dbReference>
<evidence type="ECO:0000256" key="10">
    <source>
        <dbReference type="ARBA" id="ARBA00039982"/>
    </source>
</evidence>
<keyword evidence="6" id="KW-0448">Lipopolysaccharide biosynthesis</keyword>
<evidence type="ECO:0000313" key="15">
    <source>
        <dbReference type="Proteomes" id="UP000219642"/>
    </source>
</evidence>
<evidence type="ECO:0000313" key="14">
    <source>
        <dbReference type="EMBL" id="PDO90110.1"/>
    </source>
</evidence>
<keyword evidence="3" id="KW-1003">Cell membrane</keyword>
<feature type="domain" description="Polysaccharide chain length determinant N-terminal" evidence="13">
    <location>
        <begin position="17"/>
        <end position="120"/>
    </location>
</feature>
<comment type="subcellular location">
    <subcellularLocation>
        <location evidence="1">Cell inner membrane</location>
        <topology evidence="1">Multi-pass membrane protein</topology>
    </subcellularLocation>
</comment>
<dbReference type="RefSeq" id="WP_097399467.1">
    <property type="nucleotide sequence ID" value="NZ_CP158850.1"/>
</dbReference>
<evidence type="ECO:0000256" key="8">
    <source>
        <dbReference type="ARBA" id="ARBA00023136"/>
    </source>
</evidence>
<evidence type="ECO:0000256" key="3">
    <source>
        <dbReference type="ARBA" id="ARBA00022475"/>
    </source>
</evidence>
<keyword evidence="5 12" id="KW-0812">Transmembrane</keyword>
<dbReference type="EMBL" id="NITV01000001">
    <property type="protein sequence ID" value="PDO90110.1"/>
    <property type="molecule type" value="Genomic_DNA"/>
</dbReference>
<comment type="caution">
    <text evidence="14">The sequence shown here is derived from an EMBL/GenBank/DDBJ whole genome shotgun (WGS) entry which is preliminary data.</text>
</comment>
<keyword evidence="8 12" id="KW-0472">Membrane</keyword>
<keyword evidence="7 12" id="KW-1133">Transmembrane helix</keyword>
<organism evidence="14 15">
    <name type="scientific">Kosakonia pseudosacchari</name>
    <dbReference type="NCBI Taxonomy" id="1646340"/>
    <lineage>
        <taxon>Bacteria</taxon>
        <taxon>Pseudomonadati</taxon>
        <taxon>Pseudomonadota</taxon>
        <taxon>Gammaproteobacteria</taxon>
        <taxon>Enterobacterales</taxon>
        <taxon>Enterobacteriaceae</taxon>
        <taxon>Kosakonia</taxon>
    </lineage>
</organism>
<name>A0ABX4IUF8_9ENTR</name>
<protein>
    <recommendedName>
        <fullName evidence="10">Chain length determinant protein</fullName>
    </recommendedName>
    <alternativeName>
        <fullName evidence="11">Polysaccharide antigen chain regulator</fullName>
    </alternativeName>
</protein>
<dbReference type="InterPro" id="IPR050445">
    <property type="entry name" value="Bact_polysacc_biosynth/exp"/>
</dbReference>
<dbReference type="SUPFAM" id="SSF160355">
    <property type="entry name" value="Bacterial polysaccharide co-polymerase-like"/>
    <property type="match status" value="1"/>
</dbReference>
<keyword evidence="4" id="KW-0997">Cell inner membrane</keyword>
<evidence type="ECO:0000256" key="6">
    <source>
        <dbReference type="ARBA" id="ARBA00022985"/>
    </source>
</evidence>
<evidence type="ECO:0000256" key="11">
    <source>
        <dbReference type="ARBA" id="ARBA00042235"/>
    </source>
</evidence>
<evidence type="ECO:0000256" key="12">
    <source>
        <dbReference type="SAM" id="Phobius"/>
    </source>
</evidence>
<accession>A0ABX4IUF8</accession>
<reference evidence="14 15" key="1">
    <citation type="submission" date="2017-06" db="EMBL/GenBank/DDBJ databases">
        <title>Draft genome sequence of nitrogen-fixing Kosakonia pseudosacchari strain NN143 isolated from sugarcane roots.</title>
        <authorList>
            <person name="Li Y."/>
            <person name="Li S."/>
            <person name="Lin L."/>
            <person name="Wu X."/>
            <person name="Yang L."/>
            <person name="Li Y."/>
            <person name="An Q."/>
        </authorList>
    </citation>
    <scope>NUCLEOTIDE SEQUENCE [LARGE SCALE GENOMIC DNA]</scope>
    <source>
        <strain evidence="14 15">NN143</strain>
    </source>
</reference>
<evidence type="ECO:0000259" key="13">
    <source>
        <dbReference type="Pfam" id="PF02706"/>
    </source>
</evidence>
<evidence type="ECO:0000256" key="7">
    <source>
        <dbReference type="ARBA" id="ARBA00022989"/>
    </source>
</evidence>
<keyword evidence="15" id="KW-1185">Reference proteome</keyword>
<comment type="pathway">
    <text evidence="2">Bacterial outer membrane biogenesis; lipopolysaccharide biosynthesis.</text>
</comment>
<evidence type="ECO:0000256" key="5">
    <source>
        <dbReference type="ARBA" id="ARBA00022692"/>
    </source>
</evidence>
<dbReference type="NCBIfam" id="NF012015">
    <property type="entry name" value="PRK15471.1"/>
    <property type="match status" value="1"/>
</dbReference>
<evidence type="ECO:0000256" key="9">
    <source>
        <dbReference type="ARBA" id="ARBA00038118"/>
    </source>
</evidence>
<evidence type="ECO:0000256" key="4">
    <source>
        <dbReference type="ARBA" id="ARBA00022519"/>
    </source>
</evidence>